<sequence>MARKYSMLRIIGLRGYTRFAVASTALMRNSGLTIKLDVNPFHTGRIYLYTYKTASLSTVKTSFQLKNKNPIRVSSVKIIQGLANSLLQQHPPEHRLRHVHVVVEQVRDDMLSNSDQNGVKLQSSTWTFDVVEFYVGWAVSDWGKVRGERSV</sequence>
<comment type="caution">
    <text evidence="1">The sequence shown here is derived from an EMBL/GenBank/DDBJ whole genome shotgun (WGS) entry which is preliminary data.</text>
</comment>
<reference evidence="1 2" key="1">
    <citation type="submission" date="2024-01" db="EMBL/GenBank/DDBJ databases">
        <title>The genomes of 5 underutilized Papilionoideae crops provide insights into root nodulation and disease resistanc.</title>
        <authorList>
            <person name="Yuan L."/>
        </authorList>
    </citation>
    <scope>NUCLEOTIDE SEQUENCE [LARGE SCALE GENOMIC DNA]</scope>
    <source>
        <strain evidence="1">ZHUSHIDOU_FW_LH</strain>
        <tissue evidence="1">Leaf</tissue>
    </source>
</reference>
<dbReference type="AlphaFoldDB" id="A0AAN9IAT1"/>
<evidence type="ECO:0000313" key="1">
    <source>
        <dbReference type="EMBL" id="KAK7266156.1"/>
    </source>
</evidence>
<evidence type="ECO:0000313" key="2">
    <source>
        <dbReference type="Proteomes" id="UP001372338"/>
    </source>
</evidence>
<accession>A0AAN9IAT1</accession>
<dbReference type="Proteomes" id="UP001372338">
    <property type="component" value="Unassembled WGS sequence"/>
</dbReference>
<name>A0AAN9IAT1_CROPI</name>
<proteinExistence type="predicted"/>
<organism evidence="1 2">
    <name type="scientific">Crotalaria pallida</name>
    <name type="common">Smooth rattlebox</name>
    <name type="synonym">Crotalaria striata</name>
    <dbReference type="NCBI Taxonomy" id="3830"/>
    <lineage>
        <taxon>Eukaryota</taxon>
        <taxon>Viridiplantae</taxon>
        <taxon>Streptophyta</taxon>
        <taxon>Embryophyta</taxon>
        <taxon>Tracheophyta</taxon>
        <taxon>Spermatophyta</taxon>
        <taxon>Magnoliopsida</taxon>
        <taxon>eudicotyledons</taxon>
        <taxon>Gunneridae</taxon>
        <taxon>Pentapetalae</taxon>
        <taxon>rosids</taxon>
        <taxon>fabids</taxon>
        <taxon>Fabales</taxon>
        <taxon>Fabaceae</taxon>
        <taxon>Papilionoideae</taxon>
        <taxon>50 kb inversion clade</taxon>
        <taxon>genistoids sensu lato</taxon>
        <taxon>core genistoids</taxon>
        <taxon>Crotalarieae</taxon>
        <taxon>Crotalaria</taxon>
    </lineage>
</organism>
<gene>
    <name evidence="1" type="ORF">RIF29_18798</name>
</gene>
<keyword evidence="2" id="KW-1185">Reference proteome</keyword>
<dbReference type="EMBL" id="JAYWIO010000004">
    <property type="protein sequence ID" value="KAK7266156.1"/>
    <property type="molecule type" value="Genomic_DNA"/>
</dbReference>
<protein>
    <submittedName>
        <fullName evidence="1">Uncharacterized protein</fullName>
    </submittedName>
</protein>